<evidence type="ECO:0000256" key="6">
    <source>
        <dbReference type="ARBA" id="ARBA00022692"/>
    </source>
</evidence>
<accession>A0A060TCE8</accession>
<dbReference type="Gene3D" id="1.10.287.130">
    <property type="match status" value="1"/>
</dbReference>
<evidence type="ECO:0000256" key="4">
    <source>
        <dbReference type="ARBA" id="ARBA00022553"/>
    </source>
</evidence>
<dbReference type="InterPro" id="IPR004358">
    <property type="entry name" value="Sig_transdc_His_kin-like_C"/>
</dbReference>
<dbReference type="PROSITE" id="PS50109">
    <property type="entry name" value="HIS_KIN"/>
    <property type="match status" value="1"/>
</dbReference>
<dbReference type="PANTHER" id="PTHR43047:SF72">
    <property type="entry name" value="OSMOSENSING HISTIDINE PROTEIN KINASE SLN1"/>
    <property type="match status" value="1"/>
</dbReference>
<dbReference type="GO" id="GO:0009927">
    <property type="term" value="F:histidine phosphotransfer kinase activity"/>
    <property type="evidence" value="ECO:0007669"/>
    <property type="project" value="TreeGrafter"/>
</dbReference>
<keyword evidence="12 15" id="KW-0472">Membrane</keyword>
<comment type="subcellular location">
    <subcellularLocation>
        <location evidence="2">Membrane</location>
    </subcellularLocation>
</comment>
<dbReference type="SUPFAM" id="SSF55874">
    <property type="entry name" value="ATPase domain of HSP90 chaperone/DNA topoisomerase II/histidine kinase"/>
    <property type="match status" value="1"/>
</dbReference>
<dbReference type="SMART" id="SM00388">
    <property type="entry name" value="HisKA"/>
    <property type="match status" value="1"/>
</dbReference>
<evidence type="ECO:0000256" key="7">
    <source>
        <dbReference type="ARBA" id="ARBA00022741"/>
    </source>
</evidence>
<keyword evidence="10 15" id="KW-1133">Transmembrane helix</keyword>
<reference evidence="19" key="1">
    <citation type="submission" date="2014-02" db="EMBL/GenBank/DDBJ databases">
        <authorList>
            <person name="Genoscope - CEA"/>
        </authorList>
    </citation>
    <scope>NUCLEOTIDE SEQUENCE</scope>
    <source>
        <strain evidence="19">LS3</strain>
    </source>
</reference>
<dbReference type="InterPro" id="IPR003660">
    <property type="entry name" value="HAMP_dom"/>
</dbReference>
<dbReference type="InterPro" id="IPR003661">
    <property type="entry name" value="HisK_dim/P_dom"/>
</dbReference>
<dbReference type="Pfam" id="PF02518">
    <property type="entry name" value="HATPase_c"/>
    <property type="match status" value="1"/>
</dbReference>
<evidence type="ECO:0000313" key="19">
    <source>
        <dbReference type="EMBL" id="CDP38735.1"/>
    </source>
</evidence>
<evidence type="ECO:0000256" key="12">
    <source>
        <dbReference type="ARBA" id="ARBA00023136"/>
    </source>
</evidence>
<evidence type="ECO:0000256" key="1">
    <source>
        <dbReference type="ARBA" id="ARBA00000085"/>
    </source>
</evidence>
<dbReference type="GO" id="GO:0006950">
    <property type="term" value="P:response to stress"/>
    <property type="evidence" value="ECO:0007669"/>
    <property type="project" value="UniProtKB-ARBA"/>
</dbReference>
<evidence type="ECO:0000259" key="16">
    <source>
        <dbReference type="PROSITE" id="PS50109"/>
    </source>
</evidence>
<evidence type="ECO:0000256" key="9">
    <source>
        <dbReference type="ARBA" id="ARBA00022840"/>
    </source>
</evidence>
<evidence type="ECO:0000256" key="13">
    <source>
        <dbReference type="PROSITE-ProRule" id="PRU00169"/>
    </source>
</evidence>
<dbReference type="FunFam" id="1.10.287.130:FF:000004">
    <property type="entry name" value="Ethylene receptor 1"/>
    <property type="match status" value="1"/>
</dbReference>
<evidence type="ECO:0000256" key="3">
    <source>
        <dbReference type="ARBA" id="ARBA00012438"/>
    </source>
</evidence>
<feature type="domain" description="Histidine kinase" evidence="16">
    <location>
        <begin position="522"/>
        <end position="811"/>
    </location>
</feature>
<dbReference type="PROSITE" id="PS50110">
    <property type="entry name" value="RESPONSE_REGULATORY"/>
    <property type="match status" value="1"/>
</dbReference>
<evidence type="ECO:0000259" key="17">
    <source>
        <dbReference type="PROSITE" id="PS50110"/>
    </source>
</evidence>
<dbReference type="CDD" id="cd17546">
    <property type="entry name" value="REC_hyHK_CKI1_RcsC-like"/>
    <property type="match status" value="1"/>
</dbReference>
<dbReference type="SMART" id="SM00448">
    <property type="entry name" value="REC"/>
    <property type="match status" value="1"/>
</dbReference>
<keyword evidence="7" id="KW-0547">Nucleotide-binding</keyword>
<dbReference type="Pfam" id="PF00512">
    <property type="entry name" value="HisKA"/>
    <property type="match status" value="1"/>
</dbReference>
<feature type="domain" description="HAMP" evidence="18">
    <location>
        <begin position="456"/>
        <end position="489"/>
    </location>
</feature>
<dbReference type="InterPro" id="IPR001789">
    <property type="entry name" value="Sig_transdc_resp-reg_receiver"/>
</dbReference>
<dbReference type="PhylomeDB" id="A0A060TCE8"/>
<evidence type="ECO:0000256" key="8">
    <source>
        <dbReference type="ARBA" id="ARBA00022777"/>
    </source>
</evidence>
<dbReference type="PROSITE" id="PS50885">
    <property type="entry name" value="HAMP"/>
    <property type="match status" value="1"/>
</dbReference>
<dbReference type="Pfam" id="PF00072">
    <property type="entry name" value="Response_reg"/>
    <property type="match status" value="1"/>
</dbReference>
<evidence type="ECO:0000256" key="15">
    <source>
        <dbReference type="SAM" id="Phobius"/>
    </source>
</evidence>
<feature type="compositionally biased region" description="Basic and acidic residues" evidence="14">
    <location>
        <begin position="670"/>
        <end position="687"/>
    </location>
</feature>
<feature type="compositionally biased region" description="Low complexity" evidence="14">
    <location>
        <begin position="881"/>
        <end position="891"/>
    </location>
</feature>
<feature type="compositionally biased region" description="Polar residues" evidence="14">
    <location>
        <begin position="688"/>
        <end position="697"/>
    </location>
</feature>
<proteinExistence type="predicted"/>
<dbReference type="SUPFAM" id="SSF47384">
    <property type="entry name" value="Homodimeric domain of signal transducing histidine kinase"/>
    <property type="match status" value="1"/>
</dbReference>
<protein>
    <recommendedName>
        <fullName evidence="3">histidine kinase</fullName>
        <ecNumber evidence="3">2.7.13.3</ecNumber>
    </recommendedName>
</protein>
<dbReference type="InterPro" id="IPR036890">
    <property type="entry name" value="HATPase_C_sf"/>
</dbReference>
<dbReference type="PRINTS" id="PR00344">
    <property type="entry name" value="BCTRLSENSOR"/>
</dbReference>
<dbReference type="InterPro" id="IPR036097">
    <property type="entry name" value="HisK_dim/P_sf"/>
</dbReference>
<keyword evidence="4 13" id="KW-0597">Phosphoprotein</keyword>
<organism evidence="19">
    <name type="scientific">Blastobotrys adeninivorans</name>
    <name type="common">Yeast</name>
    <name type="synonym">Arxula adeninivorans</name>
    <dbReference type="NCBI Taxonomy" id="409370"/>
    <lineage>
        <taxon>Eukaryota</taxon>
        <taxon>Fungi</taxon>
        <taxon>Dikarya</taxon>
        <taxon>Ascomycota</taxon>
        <taxon>Saccharomycotina</taxon>
        <taxon>Dipodascomycetes</taxon>
        <taxon>Dipodascales</taxon>
        <taxon>Trichomonascaceae</taxon>
        <taxon>Blastobotrys</taxon>
    </lineage>
</organism>
<dbReference type="CDD" id="cd00082">
    <property type="entry name" value="HisKA"/>
    <property type="match status" value="1"/>
</dbReference>
<dbReference type="InterPro" id="IPR003594">
    <property type="entry name" value="HATPase_dom"/>
</dbReference>
<dbReference type="SMART" id="SM00387">
    <property type="entry name" value="HATPase_c"/>
    <property type="match status" value="1"/>
</dbReference>
<evidence type="ECO:0000256" key="2">
    <source>
        <dbReference type="ARBA" id="ARBA00004370"/>
    </source>
</evidence>
<evidence type="ECO:0000256" key="14">
    <source>
        <dbReference type="SAM" id="MobiDB-lite"/>
    </source>
</evidence>
<evidence type="ECO:0000256" key="10">
    <source>
        <dbReference type="ARBA" id="ARBA00022989"/>
    </source>
</evidence>
<dbReference type="EC" id="2.7.13.3" evidence="3"/>
<dbReference type="AlphaFoldDB" id="A0A060TCE8"/>
<keyword evidence="9" id="KW-0067">ATP-binding</keyword>
<evidence type="ECO:0000256" key="11">
    <source>
        <dbReference type="ARBA" id="ARBA00023012"/>
    </source>
</evidence>
<keyword evidence="6 15" id="KW-0812">Transmembrane</keyword>
<dbReference type="Gene3D" id="3.40.50.2300">
    <property type="match status" value="1"/>
</dbReference>
<comment type="catalytic activity">
    <reaction evidence="1">
        <text>ATP + protein L-histidine = ADP + protein N-phospho-L-histidine.</text>
        <dbReference type="EC" id="2.7.13.3"/>
    </reaction>
</comment>
<dbReference type="InterPro" id="IPR011006">
    <property type="entry name" value="CheY-like_superfamily"/>
</dbReference>
<keyword evidence="8" id="KW-0418">Kinase</keyword>
<keyword evidence="5" id="KW-0808">Transferase</keyword>
<feature type="region of interest" description="Disordered" evidence="14">
    <location>
        <begin position="668"/>
        <end position="730"/>
    </location>
</feature>
<dbReference type="InterPro" id="IPR005467">
    <property type="entry name" value="His_kinase_dom"/>
</dbReference>
<keyword evidence="11" id="KW-0902">Two-component regulatory system</keyword>
<feature type="domain" description="Response regulatory" evidence="17">
    <location>
        <begin position="914"/>
        <end position="1035"/>
    </location>
</feature>
<evidence type="ECO:0000259" key="18">
    <source>
        <dbReference type="PROSITE" id="PS50885"/>
    </source>
</evidence>
<reference evidence="19" key="2">
    <citation type="submission" date="2014-06" db="EMBL/GenBank/DDBJ databases">
        <title>The complete genome of Blastobotrys (Arxula) adeninivorans LS3 - a yeast of biotechnological interest.</title>
        <authorList>
            <person name="Kunze G."/>
            <person name="Gaillardin C."/>
            <person name="Czernicka M."/>
            <person name="Durrens P."/>
            <person name="Martin T."/>
            <person name="Boer E."/>
            <person name="Gabaldon T."/>
            <person name="Cruz J."/>
            <person name="Talla E."/>
            <person name="Marck C."/>
            <person name="Goffeau A."/>
            <person name="Barbe V."/>
            <person name="Baret P."/>
            <person name="Baronian K."/>
            <person name="Beier S."/>
            <person name="Bleykasten C."/>
            <person name="Bode R."/>
            <person name="Casaregola S."/>
            <person name="Despons L."/>
            <person name="Fairhead C."/>
            <person name="Giersberg M."/>
            <person name="Gierski P."/>
            <person name="Hahnel U."/>
            <person name="Hartmann A."/>
            <person name="Jankowska D."/>
            <person name="Jubin C."/>
            <person name="Jung P."/>
            <person name="Lafontaine I."/>
            <person name="Leh-Louis V."/>
            <person name="Lemaire M."/>
            <person name="Marcet-Houben M."/>
            <person name="Mascher M."/>
            <person name="Morel G."/>
            <person name="Richard G.-F."/>
            <person name="Riechen J."/>
            <person name="Sacerdot C."/>
            <person name="Sarkar A."/>
            <person name="Savel G."/>
            <person name="Schacherer J."/>
            <person name="Sherman D."/>
            <person name="Straub M.-L."/>
            <person name="Stein N."/>
            <person name="Thierry A."/>
            <person name="Trautwein-Schult A."/>
            <person name="Westhof E."/>
            <person name="Worch S."/>
            <person name="Dujon B."/>
            <person name="Souciet J.-L."/>
            <person name="Wincker P."/>
            <person name="Scholz U."/>
            <person name="Neuveglise N."/>
        </authorList>
    </citation>
    <scope>NUCLEOTIDE SEQUENCE</scope>
    <source>
        <strain evidence="19">LS3</strain>
    </source>
</reference>
<sequence>MKRQIQFGIKAQLTLCACAVALLCLGVLSAATYVSSHGVIIDLRQDRLKVIAQLKSAQVTQAIGTLMGEVVVFSGRNFIQDMLLNAYFHNGTSSDDADYFESGIDSADDMIMGVLYTYDGKIAASISSNATLEVEFANVSIPEILFPVERLPITDIFEYTSSSTVYMEGPEQANDHYYLSMTRKLTENNPQFEFDGSNTSLIPEGDAIGYLTMIMTARSIQAIINQSSIIDNQDGQMALIELADNVTTAQARNLTEDGLENLNGTLVLPAQGCENCMGREFALEPFAVDMFVNGSAGCDMDCPAFLDYEGAAVGYAPVNVLDHEWGVFIIQFHHVINLPLYRLRNMLLISAFCIAFGVFVGALLLSGWMVRPITRLQSATEQATAFMMPPKKAPRIWYKPWKCQEKSSATKHQTSFWKRAGQKSKKALITLKLVSPPANATSETDRTSASSSGFQLPQKVATRRWIKDELTDLTETFNEMTDELRKQYATLEERVTQRTKEIENARVVAESANEAKSLFIANITHELRTPLNGILGMTAVSMDEEDPKQIKEALKVIFKSGELLLHLLTDLLSFSKNSMGNMKLETREFMVPEVMMQLNAIFVEQSRRNKLDLSIEMATEELQHRVFRGDINRILQIVINFVSNSLKFTPKGGKIRVTVSAVHGNTVDQNKIEKLEPVPDEGNKHESQAGTNTTNDPKPNVEHLDPDDPIAPPSTTEKGNLPTVDDDNDKNNIMTISFEVEDNGPGIAPSLQSRIFEPFVQGDLQFSERRVGAGLGLSICRQLAGLMNGTVSLQSELGKGSTFTFKVPLSVVHDTSDYQFADISKVDAVPDMEMYNYDLERRIEEIGIVRNNSVGGATSSSGGGSISGGERGDSRDDGVTSSSEGGSSSNSKRPQMVRNPSSLGEDRKINFPIKVLVAEDNKVNQEVMLRMLKLEGIENVSIANDGLEAVSLVREASHNDEKFDIIFMDVQMPNLDGRQATTIIREDLRYEGVIVAVSAFADNSNVNDCLACGMNSFLAKPLRRPHLRKMLQDVFLKDKEDRSEEKSDNNKERKKS</sequence>
<feature type="transmembrane region" description="Helical" evidence="15">
    <location>
        <begin position="346"/>
        <end position="370"/>
    </location>
</feature>
<dbReference type="PANTHER" id="PTHR43047">
    <property type="entry name" value="TWO-COMPONENT HISTIDINE PROTEIN KINASE"/>
    <property type="match status" value="1"/>
</dbReference>
<gene>
    <name evidence="19" type="ORF">GNLVRS02_ARAD1D41294g</name>
</gene>
<dbReference type="GO" id="GO:0000155">
    <property type="term" value="F:phosphorelay sensor kinase activity"/>
    <property type="evidence" value="ECO:0007669"/>
    <property type="project" value="InterPro"/>
</dbReference>
<feature type="region of interest" description="Disordered" evidence="14">
    <location>
        <begin position="854"/>
        <end position="905"/>
    </location>
</feature>
<dbReference type="GO" id="GO:0005886">
    <property type="term" value="C:plasma membrane"/>
    <property type="evidence" value="ECO:0007669"/>
    <property type="project" value="TreeGrafter"/>
</dbReference>
<name>A0A060TCE8_BLAAD</name>
<dbReference type="SUPFAM" id="SSF52172">
    <property type="entry name" value="CheY-like"/>
    <property type="match status" value="1"/>
</dbReference>
<feature type="modified residue" description="4-aspartylphosphate" evidence="13">
    <location>
        <position position="969"/>
    </location>
</feature>
<evidence type="ECO:0000256" key="5">
    <source>
        <dbReference type="ARBA" id="ARBA00022679"/>
    </source>
</evidence>
<dbReference type="GO" id="GO:0005524">
    <property type="term" value="F:ATP binding"/>
    <property type="evidence" value="ECO:0007669"/>
    <property type="project" value="UniProtKB-KW"/>
</dbReference>
<dbReference type="Gene3D" id="3.30.565.10">
    <property type="entry name" value="Histidine kinase-like ATPase, C-terminal domain"/>
    <property type="match status" value="1"/>
</dbReference>
<dbReference type="EMBL" id="HG937694">
    <property type="protein sequence ID" value="CDP38735.1"/>
    <property type="molecule type" value="Genomic_DNA"/>
</dbReference>